<protein>
    <submittedName>
        <fullName evidence="1">Uncharacterized protein</fullName>
    </submittedName>
</protein>
<organism evidence="1 4">
    <name type="scientific">Araneus ventricosus</name>
    <name type="common">Orbweaver spider</name>
    <name type="synonym">Epeira ventricosa</name>
    <dbReference type="NCBI Taxonomy" id="182803"/>
    <lineage>
        <taxon>Eukaryota</taxon>
        <taxon>Metazoa</taxon>
        <taxon>Ecdysozoa</taxon>
        <taxon>Arthropoda</taxon>
        <taxon>Chelicerata</taxon>
        <taxon>Arachnida</taxon>
        <taxon>Araneae</taxon>
        <taxon>Araneomorphae</taxon>
        <taxon>Entelegynae</taxon>
        <taxon>Araneoidea</taxon>
        <taxon>Araneidae</taxon>
        <taxon>Araneus</taxon>
    </lineage>
</organism>
<name>A0A4Y2FIT7_ARAVE</name>
<sequence>MASTCSRPPDGLGGFNVPPLCRADILLKRLLICEEVMYLK</sequence>
<proteinExistence type="predicted"/>
<dbReference type="EMBL" id="BGPR01095951">
    <property type="protein sequence ID" value="GBM40345.1"/>
    <property type="molecule type" value="Genomic_DNA"/>
</dbReference>
<evidence type="ECO:0000313" key="2">
    <source>
        <dbReference type="EMBL" id="GBM40361.1"/>
    </source>
</evidence>
<evidence type="ECO:0000313" key="3">
    <source>
        <dbReference type="EMBL" id="GBM40369.1"/>
    </source>
</evidence>
<comment type="caution">
    <text evidence="1">The sequence shown here is derived from an EMBL/GenBank/DDBJ whole genome shotgun (WGS) entry which is preliminary data.</text>
</comment>
<dbReference type="EMBL" id="BGPR01095956">
    <property type="protein sequence ID" value="GBM40369.1"/>
    <property type="molecule type" value="Genomic_DNA"/>
</dbReference>
<feature type="non-terminal residue" evidence="1">
    <location>
        <position position="40"/>
    </location>
</feature>
<dbReference type="EMBL" id="BGPR01095954">
    <property type="protein sequence ID" value="GBM40361.1"/>
    <property type="molecule type" value="Genomic_DNA"/>
</dbReference>
<keyword evidence="4" id="KW-1185">Reference proteome</keyword>
<evidence type="ECO:0000313" key="1">
    <source>
        <dbReference type="EMBL" id="GBM40345.1"/>
    </source>
</evidence>
<gene>
    <name evidence="3" type="ORF">AVEN_148933_1</name>
    <name evidence="1" type="ORF">AVEN_256296_1</name>
    <name evidence="2" type="ORF">AVEN_88911_1</name>
</gene>
<dbReference type="Proteomes" id="UP000499080">
    <property type="component" value="Unassembled WGS sequence"/>
</dbReference>
<evidence type="ECO:0000313" key="4">
    <source>
        <dbReference type="Proteomes" id="UP000499080"/>
    </source>
</evidence>
<reference evidence="1 4" key="1">
    <citation type="journal article" date="2019" name="Sci. Rep.">
        <title>Orb-weaving spider Araneus ventricosus genome elucidates the spidroin gene catalogue.</title>
        <authorList>
            <person name="Kono N."/>
            <person name="Nakamura H."/>
            <person name="Ohtoshi R."/>
            <person name="Moran D.A.P."/>
            <person name="Shinohara A."/>
            <person name="Yoshida Y."/>
            <person name="Fujiwara M."/>
            <person name="Mori M."/>
            <person name="Tomita M."/>
            <person name="Arakawa K."/>
        </authorList>
    </citation>
    <scope>NUCLEOTIDE SEQUENCE [LARGE SCALE GENOMIC DNA]</scope>
</reference>
<accession>A0A4Y2FIT7</accession>
<dbReference type="AlphaFoldDB" id="A0A4Y2FIT7"/>